<evidence type="ECO:0000313" key="3">
    <source>
        <dbReference type="Proteomes" id="UP000015101"/>
    </source>
</evidence>
<dbReference type="OrthoDB" id="2016582at2759"/>
<dbReference type="EMBL" id="AMQM01002531">
    <property type="status" value="NOT_ANNOTATED_CDS"/>
    <property type="molecule type" value="Genomic_DNA"/>
</dbReference>
<sequence length="202" mass="22326">MHAKACRVGIYYYTSLSLRAPETQPRWSQSKPGQSKCGAIANEFCHCGLDSRLGGCWKVGQSAFNDYICRHFSKASILMLKEPSGVLAQDGKHPDGYTLISWDAGKCLARDVTIPDTLAEGYTNLTSLERGSAATRVSDEKLEKYDNALSSMEFFPVCVEVLGPMDKATSTFFKDICNLISGRSGDKKKFFFAMSHMSCMLQ</sequence>
<protein>
    <submittedName>
        <fullName evidence="1 2">Uncharacterized protein</fullName>
    </submittedName>
</protein>
<dbReference type="GeneID" id="20201603"/>
<dbReference type="EMBL" id="KB095812">
    <property type="protein sequence ID" value="ESO11702.1"/>
    <property type="molecule type" value="Genomic_DNA"/>
</dbReference>
<reference evidence="3" key="1">
    <citation type="submission" date="2012-12" db="EMBL/GenBank/DDBJ databases">
        <authorList>
            <person name="Hellsten U."/>
            <person name="Grimwood J."/>
            <person name="Chapman J.A."/>
            <person name="Shapiro H."/>
            <person name="Aerts A."/>
            <person name="Otillar R.P."/>
            <person name="Terry A.Y."/>
            <person name="Boore J.L."/>
            <person name="Simakov O."/>
            <person name="Marletaz F."/>
            <person name="Cho S.-J."/>
            <person name="Edsinger-Gonzales E."/>
            <person name="Havlak P."/>
            <person name="Kuo D.-H."/>
            <person name="Larsson T."/>
            <person name="Lv J."/>
            <person name="Arendt D."/>
            <person name="Savage R."/>
            <person name="Osoegawa K."/>
            <person name="de Jong P."/>
            <person name="Lindberg D.R."/>
            <person name="Seaver E.C."/>
            <person name="Weisblat D.A."/>
            <person name="Putnam N.H."/>
            <person name="Grigoriev I.V."/>
            <person name="Rokhsar D.S."/>
        </authorList>
    </citation>
    <scope>NUCLEOTIDE SEQUENCE</scope>
</reference>
<accession>T1EYF3</accession>
<organism evidence="2 3">
    <name type="scientific">Helobdella robusta</name>
    <name type="common">Californian leech</name>
    <dbReference type="NCBI Taxonomy" id="6412"/>
    <lineage>
        <taxon>Eukaryota</taxon>
        <taxon>Metazoa</taxon>
        <taxon>Spiralia</taxon>
        <taxon>Lophotrochozoa</taxon>
        <taxon>Annelida</taxon>
        <taxon>Clitellata</taxon>
        <taxon>Hirudinea</taxon>
        <taxon>Rhynchobdellida</taxon>
        <taxon>Glossiphoniidae</taxon>
        <taxon>Helobdella</taxon>
    </lineage>
</organism>
<keyword evidence="3" id="KW-1185">Reference proteome</keyword>
<name>T1EYF3_HELRO</name>
<dbReference type="eggNOG" id="ENOG502RTB3">
    <property type="taxonomic scope" value="Eukaryota"/>
</dbReference>
<dbReference type="CTD" id="20201603"/>
<evidence type="ECO:0000313" key="2">
    <source>
        <dbReference type="EnsemblMetazoa" id="HelroP166718"/>
    </source>
</evidence>
<reference evidence="2" key="3">
    <citation type="submission" date="2015-06" db="UniProtKB">
        <authorList>
            <consortium name="EnsemblMetazoa"/>
        </authorList>
    </citation>
    <scope>IDENTIFICATION</scope>
</reference>
<dbReference type="KEGG" id="hro:HELRODRAFT_166718"/>
<dbReference type="RefSeq" id="XP_009010190.1">
    <property type="nucleotide sequence ID" value="XM_009011942.1"/>
</dbReference>
<gene>
    <name evidence="2" type="primary">20201603</name>
    <name evidence="1" type="ORF">HELRODRAFT_166718</name>
</gene>
<reference evidence="1 3" key="2">
    <citation type="journal article" date="2013" name="Nature">
        <title>Insights into bilaterian evolution from three spiralian genomes.</title>
        <authorList>
            <person name="Simakov O."/>
            <person name="Marletaz F."/>
            <person name="Cho S.J."/>
            <person name="Edsinger-Gonzales E."/>
            <person name="Havlak P."/>
            <person name="Hellsten U."/>
            <person name="Kuo D.H."/>
            <person name="Larsson T."/>
            <person name="Lv J."/>
            <person name="Arendt D."/>
            <person name="Savage R."/>
            <person name="Osoegawa K."/>
            <person name="de Jong P."/>
            <person name="Grimwood J."/>
            <person name="Chapman J.A."/>
            <person name="Shapiro H."/>
            <person name="Aerts A."/>
            <person name="Otillar R.P."/>
            <person name="Terry A.Y."/>
            <person name="Boore J.L."/>
            <person name="Grigoriev I.V."/>
            <person name="Lindberg D.R."/>
            <person name="Seaver E.C."/>
            <person name="Weisblat D.A."/>
            <person name="Putnam N.H."/>
            <person name="Rokhsar D.S."/>
        </authorList>
    </citation>
    <scope>NUCLEOTIDE SEQUENCE</scope>
</reference>
<evidence type="ECO:0000313" key="1">
    <source>
        <dbReference type="EMBL" id="ESO11702.1"/>
    </source>
</evidence>
<dbReference type="Proteomes" id="UP000015101">
    <property type="component" value="Unassembled WGS sequence"/>
</dbReference>
<dbReference type="InParanoid" id="T1EYF3"/>
<proteinExistence type="predicted"/>
<dbReference type="EnsemblMetazoa" id="HelroT166718">
    <property type="protein sequence ID" value="HelroP166718"/>
    <property type="gene ID" value="HelroG166718"/>
</dbReference>
<dbReference type="HOGENOM" id="CLU_117343_0_0_1"/>
<dbReference type="AlphaFoldDB" id="T1EYF3"/>